<dbReference type="KEGG" id="trs:Terro_2227"/>
<dbReference type="STRING" id="926566.Terro_2227"/>
<keyword evidence="1 3" id="KW-0413">Isomerase</keyword>
<dbReference type="eggNOG" id="COG0760">
    <property type="taxonomic scope" value="Bacteria"/>
</dbReference>
<evidence type="ECO:0000256" key="1">
    <source>
        <dbReference type="PROSITE-ProRule" id="PRU00278"/>
    </source>
</evidence>
<evidence type="ECO:0000313" key="4">
    <source>
        <dbReference type="EMBL" id="AFL88832.1"/>
    </source>
</evidence>
<dbReference type="Gene3D" id="3.10.50.40">
    <property type="match status" value="1"/>
</dbReference>
<dbReference type="SUPFAM" id="SSF54534">
    <property type="entry name" value="FKBP-like"/>
    <property type="match status" value="1"/>
</dbReference>
<sequence>MALRVNGELISDERFYREFLAVSGGLTPEQMQQRSPADYTQAQEVAERSVLRAVLLRQLAAQENLIVTEQEIEEERRLVWGSTANQSCGAGVMDEMAERATVRKAERHITRYVPRPGRQEVETIYRGNAAVFTLPERWLVSHIICLAETDEERQAAKATLTRAAEELKRGKPFATVADRYSDCKGNGGALGWISRDDMVPAFEETVFNLKPKKPSDIFETPFGLHIALVRDHKAAGLQPLDEIRADLARRIFDDRRIAVLDQALQAIFQNADIQMIDEPQRNVARGERVQ</sequence>
<dbReference type="InterPro" id="IPR050245">
    <property type="entry name" value="PrsA_foldase"/>
</dbReference>
<name>I3ZGX3_TERRK</name>
<dbReference type="RefSeq" id="WP_014786060.1">
    <property type="nucleotide sequence ID" value="NC_018014.1"/>
</dbReference>
<dbReference type="PANTHER" id="PTHR47245">
    <property type="entry name" value="PEPTIDYLPROLYL ISOMERASE"/>
    <property type="match status" value="1"/>
</dbReference>
<dbReference type="KEGG" id="trs:Terro_2591"/>
<dbReference type="OrthoDB" id="14196at2"/>
<keyword evidence="1" id="KW-0697">Rotamase</keyword>
<dbReference type="GO" id="GO:0003755">
    <property type="term" value="F:peptidyl-prolyl cis-trans isomerase activity"/>
    <property type="evidence" value="ECO:0007669"/>
    <property type="project" value="UniProtKB-KW"/>
</dbReference>
<dbReference type="SUPFAM" id="SSF109998">
    <property type="entry name" value="Triger factor/SurA peptide-binding domain-like"/>
    <property type="match status" value="1"/>
</dbReference>
<protein>
    <submittedName>
        <fullName evidence="3">Parvulin-like peptidyl-prolyl isomerase</fullName>
    </submittedName>
</protein>
<accession>I3ZGX3</accession>
<dbReference type="PANTHER" id="PTHR47245:SF2">
    <property type="entry name" value="PEPTIDYL-PROLYL CIS-TRANS ISOMERASE HP_0175-RELATED"/>
    <property type="match status" value="1"/>
</dbReference>
<dbReference type="Pfam" id="PF00639">
    <property type="entry name" value="Rotamase"/>
    <property type="match status" value="1"/>
</dbReference>
<dbReference type="EMBL" id="CP003379">
    <property type="protein sequence ID" value="AFL88491.1"/>
    <property type="molecule type" value="Genomic_DNA"/>
</dbReference>
<evidence type="ECO:0000259" key="2">
    <source>
        <dbReference type="PROSITE" id="PS50198"/>
    </source>
</evidence>
<dbReference type="HOGENOM" id="CLU_959541_0_0_0"/>
<dbReference type="AlphaFoldDB" id="I3ZGX3"/>
<dbReference type="EMBL" id="CP003379">
    <property type="protein sequence ID" value="AFL88832.1"/>
    <property type="molecule type" value="Genomic_DNA"/>
</dbReference>
<dbReference type="InterPro" id="IPR027304">
    <property type="entry name" value="Trigger_fact/SurA_dom_sf"/>
</dbReference>
<keyword evidence="5" id="KW-1185">Reference proteome</keyword>
<dbReference type="Proteomes" id="UP000006056">
    <property type="component" value="Chromosome"/>
</dbReference>
<dbReference type="InterPro" id="IPR000297">
    <property type="entry name" value="PPIase_PpiC"/>
</dbReference>
<feature type="domain" description="PpiC" evidence="2">
    <location>
        <begin position="135"/>
        <end position="231"/>
    </location>
</feature>
<evidence type="ECO:0000313" key="5">
    <source>
        <dbReference type="Proteomes" id="UP000006056"/>
    </source>
</evidence>
<evidence type="ECO:0000313" key="3">
    <source>
        <dbReference type="EMBL" id="AFL88491.1"/>
    </source>
</evidence>
<gene>
    <name evidence="3" type="ordered locus">Terro_2227</name>
    <name evidence="4" type="ordered locus">Terro_2591</name>
</gene>
<dbReference type="InterPro" id="IPR046357">
    <property type="entry name" value="PPIase_dom_sf"/>
</dbReference>
<dbReference type="PROSITE" id="PS50198">
    <property type="entry name" value="PPIC_PPIASE_2"/>
    <property type="match status" value="1"/>
</dbReference>
<proteinExistence type="predicted"/>
<organism evidence="3 5">
    <name type="scientific">Terriglobus roseus (strain DSM 18391 / NRRL B-41598 / KBS 63)</name>
    <dbReference type="NCBI Taxonomy" id="926566"/>
    <lineage>
        <taxon>Bacteria</taxon>
        <taxon>Pseudomonadati</taxon>
        <taxon>Acidobacteriota</taxon>
        <taxon>Terriglobia</taxon>
        <taxon>Terriglobales</taxon>
        <taxon>Acidobacteriaceae</taxon>
        <taxon>Terriglobus</taxon>
    </lineage>
</organism>
<reference evidence="3 5" key="1">
    <citation type="submission" date="2012-06" db="EMBL/GenBank/DDBJ databases">
        <title>Complete genome of Terriglobus roseus DSM 18391.</title>
        <authorList>
            <consortium name="US DOE Joint Genome Institute (JGI-PGF)"/>
            <person name="Lucas S."/>
            <person name="Copeland A."/>
            <person name="Lapidus A."/>
            <person name="Glavina del Rio T."/>
            <person name="Dalin E."/>
            <person name="Tice H."/>
            <person name="Bruce D."/>
            <person name="Goodwin L."/>
            <person name="Pitluck S."/>
            <person name="Peters L."/>
            <person name="Mikhailova N."/>
            <person name="Munk A.C.C."/>
            <person name="Kyrpides N."/>
            <person name="Mavromatis K."/>
            <person name="Ivanova N."/>
            <person name="Brettin T."/>
            <person name="Detter J.C."/>
            <person name="Han C."/>
            <person name="Larimer F."/>
            <person name="Land M."/>
            <person name="Hauser L."/>
            <person name="Markowitz V."/>
            <person name="Cheng J.-F."/>
            <person name="Hugenholtz P."/>
            <person name="Woyke T."/>
            <person name="Wu D."/>
            <person name="Brambilla E."/>
            <person name="Klenk H.-P."/>
            <person name="Eisen J.A."/>
        </authorList>
    </citation>
    <scope>NUCLEOTIDE SEQUENCE [LARGE SCALE GENOMIC DNA]</scope>
    <source>
        <strain evidence="3">DSM 18391</strain>
        <strain evidence="5">DSM 18391 / NRRL B-41598 / KBS 63</strain>
    </source>
</reference>